<dbReference type="InterPro" id="IPR001304">
    <property type="entry name" value="C-type_lectin-like"/>
</dbReference>
<dbReference type="SMART" id="SM00034">
    <property type="entry name" value="CLECT"/>
    <property type="match status" value="1"/>
</dbReference>
<dbReference type="AlphaFoldDB" id="A0A672IM08"/>
<protein>
    <recommendedName>
        <fullName evidence="2">C-type lectin domain-containing protein</fullName>
    </recommendedName>
</protein>
<dbReference type="Proteomes" id="UP000472267">
    <property type="component" value="Chromosome 1"/>
</dbReference>
<dbReference type="OMA" id="QDCVTIV"/>
<feature type="domain" description="C-type lectin" evidence="2">
    <location>
        <begin position="96"/>
        <end position="236"/>
    </location>
</feature>
<reference evidence="3" key="2">
    <citation type="submission" date="2025-08" db="UniProtKB">
        <authorList>
            <consortium name="Ensembl"/>
        </authorList>
    </citation>
    <scope>IDENTIFICATION</scope>
</reference>
<reference evidence="3" key="1">
    <citation type="submission" date="2019-06" db="EMBL/GenBank/DDBJ databases">
        <authorList>
            <consortium name="Wellcome Sanger Institute Data Sharing"/>
        </authorList>
    </citation>
    <scope>NUCLEOTIDE SEQUENCE [LARGE SCALE GENOMIC DNA]</scope>
</reference>
<evidence type="ECO:0000313" key="4">
    <source>
        <dbReference type="Proteomes" id="UP000472267"/>
    </source>
</evidence>
<dbReference type="SUPFAM" id="SSF56436">
    <property type="entry name" value="C-type lectin-like"/>
    <property type="match status" value="1"/>
</dbReference>
<proteinExistence type="predicted"/>
<keyword evidence="1" id="KW-0175">Coiled coil</keyword>
<sequence length="243" mass="27552">MAVQRFSCSGFIAPRSIVKNLNVTLNESLRVISMASAENKSLRQLLDNEQQTTKDLAATNQQQRSILSSTRLSFLWRLCNSDTLQCSRCLPGWAEHDSRCFFLSSVPQKWEVARRECLDMGGDLAVVSSAADQAFLTNMTFQYVRQHPQEDFLSAWIGLQDMVKEGAYFWVSGLKLHSNVTYWRPQEPNNAIAQWEADKAGQDCVTIVPPDHIGTEDWLNSWDDIVCLGQRHFLCETAAFILV</sequence>
<reference evidence="3" key="3">
    <citation type="submission" date="2025-09" db="UniProtKB">
        <authorList>
            <consortium name="Ensembl"/>
        </authorList>
    </citation>
    <scope>IDENTIFICATION</scope>
</reference>
<keyword evidence="4" id="KW-1185">Reference proteome</keyword>
<dbReference type="InterPro" id="IPR016186">
    <property type="entry name" value="C-type_lectin-like/link_sf"/>
</dbReference>
<dbReference type="Pfam" id="PF00059">
    <property type="entry name" value="Lectin_C"/>
    <property type="match status" value="1"/>
</dbReference>
<evidence type="ECO:0000259" key="2">
    <source>
        <dbReference type="PROSITE" id="PS50041"/>
    </source>
</evidence>
<organism evidence="3 4">
    <name type="scientific">Salarias fasciatus</name>
    <name type="common">Jewelled blenny</name>
    <name type="synonym">Blennius fasciatus</name>
    <dbReference type="NCBI Taxonomy" id="181472"/>
    <lineage>
        <taxon>Eukaryota</taxon>
        <taxon>Metazoa</taxon>
        <taxon>Chordata</taxon>
        <taxon>Craniata</taxon>
        <taxon>Vertebrata</taxon>
        <taxon>Euteleostomi</taxon>
        <taxon>Actinopterygii</taxon>
        <taxon>Neopterygii</taxon>
        <taxon>Teleostei</taxon>
        <taxon>Neoteleostei</taxon>
        <taxon>Acanthomorphata</taxon>
        <taxon>Ovalentaria</taxon>
        <taxon>Blenniimorphae</taxon>
        <taxon>Blenniiformes</taxon>
        <taxon>Blennioidei</taxon>
        <taxon>Blenniidae</taxon>
        <taxon>Salariinae</taxon>
        <taxon>Salarias</taxon>
    </lineage>
</organism>
<accession>A0A672IM08</accession>
<dbReference type="PANTHER" id="PTHR22803">
    <property type="entry name" value="MANNOSE, PHOSPHOLIPASE, LECTIN RECEPTOR RELATED"/>
    <property type="match status" value="1"/>
</dbReference>
<name>A0A672IM08_SALFA</name>
<dbReference type="InParanoid" id="A0A672IM08"/>
<dbReference type="InterPro" id="IPR016187">
    <property type="entry name" value="CTDL_fold"/>
</dbReference>
<evidence type="ECO:0000256" key="1">
    <source>
        <dbReference type="SAM" id="Coils"/>
    </source>
</evidence>
<dbReference type="InterPro" id="IPR050111">
    <property type="entry name" value="C-type_lectin/snaclec_domain"/>
</dbReference>
<feature type="coiled-coil region" evidence="1">
    <location>
        <begin position="32"/>
        <end position="62"/>
    </location>
</feature>
<dbReference type="PROSITE" id="PS50041">
    <property type="entry name" value="C_TYPE_LECTIN_2"/>
    <property type="match status" value="1"/>
</dbReference>
<dbReference type="Ensembl" id="ENSSFAT00005043675.1">
    <property type="protein sequence ID" value="ENSSFAP00005042144.1"/>
    <property type="gene ID" value="ENSSFAG00005020935.1"/>
</dbReference>
<evidence type="ECO:0000313" key="3">
    <source>
        <dbReference type="Ensembl" id="ENSSFAP00005042144.1"/>
    </source>
</evidence>
<dbReference type="Gene3D" id="3.10.100.10">
    <property type="entry name" value="Mannose-Binding Protein A, subunit A"/>
    <property type="match status" value="1"/>
</dbReference>